<reference evidence="7" key="1">
    <citation type="submission" date="2011-12" db="EMBL/GenBank/DDBJ databases">
        <title>The complete genome of chromosome of Sulfobacillus acidophilus DSM 10332.</title>
        <authorList>
            <person name="Lucas S."/>
            <person name="Han J."/>
            <person name="Lapidus A."/>
            <person name="Bruce D."/>
            <person name="Goodwin L."/>
            <person name="Pitluck S."/>
            <person name="Peters L."/>
            <person name="Kyrpides N."/>
            <person name="Mavromatis K."/>
            <person name="Ivanova N."/>
            <person name="Mikhailova N."/>
            <person name="Chertkov O."/>
            <person name="Saunders E."/>
            <person name="Detter J.C."/>
            <person name="Tapia R."/>
            <person name="Han C."/>
            <person name="Land M."/>
            <person name="Hauser L."/>
            <person name="Markowitz V."/>
            <person name="Cheng J.-F."/>
            <person name="Hugenholtz P."/>
            <person name="Woyke T."/>
            <person name="Wu D."/>
            <person name="Pukall R."/>
            <person name="Gehrich-Schroeter G."/>
            <person name="Schneider S."/>
            <person name="Klenk H.-P."/>
            <person name="Eisen J.A."/>
        </authorList>
    </citation>
    <scope>NUCLEOTIDE SEQUENCE [LARGE SCALE GENOMIC DNA]</scope>
    <source>
        <strain evidence="7">ATCC 700253 / DSM 10332 / NAL</strain>
    </source>
</reference>
<dbReference type="EMBL" id="CP003179">
    <property type="protein sequence ID" value="AEW04362.1"/>
    <property type="molecule type" value="Genomic_DNA"/>
</dbReference>
<sequence>MDSHEHISVIDKMAELLDVICRDGSGNPSDLSRRLGIPRTTVHRILQTLVDLKILTSTYEPGPRLLQWAAPAYGQQGLEIIAQESLQRLVGQFHDTASVYIRTGVARVCIGRLEGTEAIHHRVHVGAVLPLHIGSAGRVLLAWLDDETRNRLIQQSIAWSQVSLPRVSPDWRQIRREGWAFTQGERDPVLASVSVPIFDGADHVAAALSISGPSGRFDRPRVLAMVQELQKEAQAIRVRWQSIDPGNLDQEKE</sequence>
<dbReference type="STRING" id="679936.Sulac_0859"/>
<evidence type="ECO:0000259" key="4">
    <source>
        <dbReference type="PROSITE" id="PS51077"/>
    </source>
</evidence>
<gene>
    <name evidence="6" type="ordered locus">Sulac_0859</name>
</gene>
<dbReference type="HOGENOM" id="CLU_062618_4_1_9"/>
<dbReference type="Gene3D" id="3.30.450.40">
    <property type="match status" value="1"/>
</dbReference>
<dbReference type="Pfam" id="PF01614">
    <property type="entry name" value="IclR_C"/>
    <property type="match status" value="1"/>
</dbReference>
<dbReference type="InterPro" id="IPR029016">
    <property type="entry name" value="GAF-like_dom_sf"/>
</dbReference>
<dbReference type="InterPro" id="IPR036388">
    <property type="entry name" value="WH-like_DNA-bd_sf"/>
</dbReference>
<dbReference type="InterPro" id="IPR036390">
    <property type="entry name" value="WH_DNA-bd_sf"/>
</dbReference>
<evidence type="ECO:0000256" key="2">
    <source>
        <dbReference type="ARBA" id="ARBA00023125"/>
    </source>
</evidence>
<dbReference type="PROSITE" id="PS51078">
    <property type="entry name" value="ICLR_ED"/>
    <property type="match status" value="1"/>
</dbReference>
<feature type="domain" description="HTH iclR-type" evidence="4">
    <location>
        <begin position="7"/>
        <end position="63"/>
    </location>
</feature>
<evidence type="ECO:0000259" key="5">
    <source>
        <dbReference type="PROSITE" id="PS51078"/>
    </source>
</evidence>
<dbReference type="Proteomes" id="UP000005439">
    <property type="component" value="Chromosome"/>
</dbReference>
<accession>G8TS36</accession>
<dbReference type="PANTHER" id="PTHR30136">
    <property type="entry name" value="HELIX-TURN-HELIX TRANSCRIPTIONAL REGULATOR, ICLR FAMILY"/>
    <property type="match status" value="1"/>
</dbReference>
<dbReference type="AlphaFoldDB" id="G8TS36"/>
<dbReference type="SUPFAM" id="SSF55781">
    <property type="entry name" value="GAF domain-like"/>
    <property type="match status" value="1"/>
</dbReference>
<name>G8TS36_SULAD</name>
<dbReference type="GO" id="GO:0045892">
    <property type="term" value="P:negative regulation of DNA-templated transcription"/>
    <property type="evidence" value="ECO:0007669"/>
    <property type="project" value="TreeGrafter"/>
</dbReference>
<keyword evidence="2" id="KW-0238">DNA-binding</keyword>
<evidence type="ECO:0000313" key="7">
    <source>
        <dbReference type="Proteomes" id="UP000005439"/>
    </source>
</evidence>
<dbReference type="InterPro" id="IPR014757">
    <property type="entry name" value="Tscrpt_reg_IclR_C"/>
</dbReference>
<organism evidence="6 7">
    <name type="scientific">Sulfobacillus acidophilus (strain ATCC 700253 / DSM 10332 / NAL)</name>
    <dbReference type="NCBI Taxonomy" id="679936"/>
    <lineage>
        <taxon>Bacteria</taxon>
        <taxon>Bacillati</taxon>
        <taxon>Bacillota</taxon>
        <taxon>Clostridia</taxon>
        <taxon>Eubacteriales</taxon>
        <taxon>Clostridiales Family XVII. Incertae Sedis</taxon>
        <taxon>Sulfobacillus</taxon>
    </lineage>
</organism>
<keyword evidence="7" id="KW-1185">Reference proteome</keyword>
<feature type="domain" description="IclR-ED" evidence="5">
    <location>
        <begin position="64"/>
        <end position="242"/>
    </location>
</feature>
<dbReference type="InterPro" id="IPR005471">
    <property type="entry name" value="Tscrpt_reg_IclR_N"/>
</dbReference>
<dbReference type="Pfam" id="PF09339">
    <property type="entry name" value="HTH_IclR"/>
    <property type="match status" value="1"/>
</dbReference>
<evidence type="ECO:0000256" key="3">
    <source>
        <dbReference type="ARBA" id="ARBA00023163"/>
    </source>
</evidence>
<evidence type="ECO:0000256" key="1">
    <source>
        <dbReference type="ARBA" id="ARBA00023015"/>
    </source>
</evidence>
<dbReference type="SMART" id="SM00346">
    <property type="entry name" value="HTH_ICLR"/>
    <property type="match status" value="1"/>
</dbReference>
<dbReference type="GO" id="GO:0003700">
    <property type="term" value="F:DNA-binding transcription factor activity"/>
    <property type="evidence" value="ECO:0007669"/>
    <property type="project" value="TreeGrafter"/>
</dbReference>
<dbReference type="PANTHER" id="PTHR30136:SF39">
    <property type="entry name" value="TRANSCRIPTIONAL REGULATORY PROTEIN"/>
    <property type="match status" value="1"/>
</dbReference>
<dbReference type="PROSITE" id="PS51077">
    <property type="entry name" value="HTH_ICLR"/>
    <property type="match status" value="1"/>
</dbReference>
<dbReference type="SUPFAM" id="SSF46785">
    <property type="entry name" value="Winged helix' DNA-binding domain"/>
    <property type="match status" value="1"/>
</dbReference>
<keyword evidence="3" id="KW-0804">Transcription</keyword>
<dbReference type="KEGG" id="sap:Sulac_0859"/>
<dbReference type="InterPro" id="IPR050707">
    <property type="entry name" value="HTH_MetabolicPath_Reg"/>
</dbReference>
<proteinExistence type="predicted"/>
<evidence type="ECO:0000313" key="6">
    <source>
        <dbReference type="EMBL" id="AEW04362.1"/>
    </source>
</evidence>
<protein>
    <submittedName>
        <fullName evidence="6">Transcriptional regulator, IclR family</fullName>
    </submittedName>
</protein>
<reference evidence="6 7" key="2">
    <citation type="journal article" date="2012" name="Stand. Genomic Sci.">
        <title>Complete genome sequence of the moderately thermophilic mineral-sulfide-oxidizing firmicute Sulfobacillus acidophilus type strain (NAL(T)).</title>
        <authorList>
            <person name="Anderson I."/>
            <person name="Chertkov O."/>
            <person name="Chen A."/>
            <person name="Saunders E."/>
            <person name="Lapidus A."/>
            <person name="Nolan M."/>
            <person name="Lucas S."/>
            <person name="Hammon N."/>
            <person name="Deshpande S."/>
            <person name="Cheng J.F."/>
            <person name="Han C."/>
            <person name="Tapia R."/>
            <person name="Goodwin L.A."/>
            <person name="Pitluck S."/>
            <person name="Liolios K."/>
            <person name="Pagani I."/>
            <person name="Ivanova N."/>
            <person name="Mikhailova N."/>
            <person name="Pati A."/>
            <person name="Palaniappan K."/>
            <person name="Land M."/>
            <person name="Pan C."/>
            <person name="Rohde M."/>
            <person name="Pukall R."/>
            <person name="Goker M."/>
            <person name="Detter J.C."/>
            <person name="Woyke T."/>
            <person name="Bristow J."/>
            <person name="Eisen J.A."/>
            <person name="Markowitz V."/>
            <person name="Hugenholtz P."/>
            <person name="Kyrpides N.C."/>
            <person name="Klenk H.P."/>
            <person name="Mavromatis K."/>
        </authorList>
    </citation>
    <scope>NUCLEOTIDE SEQUENCE [LARGE SCALE GENOMIC DNA]</scope>
    <source>
        <strain evidence="7">ATCC 700253 / DSM 10332 / NAL</strain>
    </source>
</reference>
<dbReference type="Gene3D" id="1.10.10.10">
    <property type="entry name" value="Winged helix-like DNA-binding domain superfamily/Winged helix DNA-binding domain"/>
    <property type="match status" value="1"/>
</dbReference>
<dbReference type="PATRIC" id="fig|679936.5.peg.910"/>
<dbReference type="GO" id="GO:0003677">
    <property type="term" value="F:DNA binding"/>
    <property type="evidence" value="ECO:0007669"/>
    <property type="project" value="UniProtKB-KW"/>
</dbReference>
<keyword evidence="1" id="KW-0805">Transcription regulation</keyword>